<evidence type="ECO:0000256" key="5">
    <source>
        <dbReference type="ARBA" id="ARBA00022603"/>
    </source>
</evidence>
<dbReference type="GO" id="GO:0004719">
    <property type="term" value="F:protein-L-isoaspartate (D-aspartate) O-methyltransferase activity"/>
    <property type="evidence" value="ECO:0007669"/>
    <property type="project" value="UniProtKB-EC"/>
</dbReference>
<proteinExistence type="inferred from homology"/>
<dbReference type="PANTHER" id="PTHR11579">
    <property type="entry name" value="PROTEIN-L-ISOASPARTATE O-METHYLTRANSFERASE"/>
    <property type="match status" value="1"/>
</dbReference>
<keyword evidence="7" id="KW-0949">S-adenosyl-L-methionine</keyword>
<comment type="similarity">
    <text evidence="2">Belongs to the methyltransferase superfamily. L-isoaspartyl/D-aspartyl protein methyltransferase family.</text>
</comment>
<sequence length="260" mass="29593">MTPPPKILFEYVLAKNNFAQDERVLEAIQWVDRDRFAKDGYIDSPHNFGTNSIVERPSYQAACLQHLSDKLLPGANVLDLGFGSGFMSCCMARMVGDKGHVTAVDHIPQLINLFMTKLKISYPKLYKLYKIMDVVEWDARKPYKKNGPYDVIHFGSGVKHIPIEFISDLKINGSILVPVGPPYGPHILKKITLIKRNLYTIQNLAEVEAFHFCSPEEQTSDFRQTFGHHFIRLFPLFYKSVVPFNSTVTGKLLTYKLPDA</sequence>
<dbReference type="RefSeq" id="XP_017301064.1">
    <property type="nucleotide sequence ID" value="XM_017445575.2"/>
</dbReference>
<keyword evidence="4" id="KW-0963">Cytoplasm</keyword>
<dbReference type="InterPro" id="IPR000682">
    <property type="entry name" value="PCMT"/>
</dbReference>
<dbReference type="GeneID" id="103512819"/>
<keyword evidence="5" id="KW-0489">Methyltransferase</keyword>
<dbReference type="Pfam" id="PF01135">
    <property type="entry name" value="PCMT"/>
    <property type="match status" value="1"/>
</dbReference>
<evidence type="ECO:0000256" key="6">
    <source>
        <dbReference type="ARBA" id="ARBA00022679"/>
    </source>
</evidence>
<dbReference type="InterPro" id="IPR029063">
    <property type="entry name" value="SAM-dependent_MTases_sf"/>
</dbReference>
<evidence type="ECO:0000256" key="1">
    <source>
        <dbReference type="ARBA" id="ARBA00004496"/>
    </source>
</evidence>
<evidence type="ECO:0000256" key="4">
    <source>
        <dbReference type="ARBA" id="ARBA00022490"/>
    </source>
</evidence>
<dbReference type="AlphaFoldDB" id="A0A1S4EG13"/>
<dbReference type="EC" id="2.1.1.77" evidence="3"/>
<dbReference type="KEGG" id="dci:103512819"/>
<evidence type="ECO:0000256" key="3">
    <source>
        <dbReference type="ARBA" id="ARBA00011890"/>
    </source>
</evidence>
<evidence type="ECO:0000313" key="9">
    <source>
        <dbReference type="RefSeq" id="XP_017301064.1"/>
    </source>
</evidence>
<reference evidence="9" key="1">
    <citation type="submission" date="2025-08" db="UniProtKB">
        <authorList>
            <consortium name="RefSeq"/>
        </authorList>
    </citation>
    <scope>IDENTIFICATION</scope>
</reference>
<organism evidence="8 9">
    <name type="scientific">Diaphorina citri</name>
    <name type="common">Asian citrus psyllid</name>
    <dbReference type="NCBI Taxonomy" id="121845"/>
    <lineage>
        <taxon>Eukaryota</taxon>
        <taxon>Metazoa</taxon>
        <taxon>Ecdysozoa</taxon>
        <taxon>Arthropoda</taxon>
        <taxon>Hexapoda</taxon>
        <taxon>Insecta</taxon>
        <taxon>Pterygota</taxon>
        <taxon>Neoptera</taxon>
        <taxon>Paraneoptera</taxon>
        <taxon>Hemiptera</taxon>
        <taxon>Sternorrhyncha</taxon>
        <taxon>Psylloidea</taxon>
        <taxon>Psyllidae</taxon>
        <taxon>Diaphorininae</taxon>
        <taxon>Diaphorina</taxon>
    </lineage>
</organism>
<name>A0A1S4EG13_DIACI</name>
<dbReference type="Gene3D" id="3.40.50.150">
    <property type="entry name" value="Vaccinia Virus protein VP39"/>
    <property type="match status" value="1"/>
</dbReference>
<keyword evidence="6" id="KW-0808">Transferase</keyword>
<keyword evidence="8" id="KW-1185">Reference proteome</keyword>
<evidence type="ECO:0000256" key="7">
    <source>
        <dbReference type="ARBA" id="ARBA00022691"/>
    </source>
</evidence>
<dbReference type="GO" id="GO:0032259">
    <property type="term" value="P:methylation"/>
    <property type="evidence" value="ECO:0007669"/>
    <property type="project" value="UniProtKB-KW"/>
</dbReference>
<evidence type="ECO:0000313" key="8">
    <source>
        <dbReference type="Proteomes" id="UP000079169"/>
    </source>
</evidence>
<protein>
    <recommendedName>
        <fullName evidence="3">protein-L-isoaspartate(D-aspartate) O-methyltransferase</fullName>
        <ecNumber evidence="3">2.1.1.77</ecNumber>
    </recommendedName>
</protein>
<dbReference type="SUPFAM" id="SSF53335">
    <property type="entry name" value="S-adenosyl-L-methionine-dependent methyltransferases"/>
    <property type="match status" value="1"/>
</dbReference>
<dbReference type="GO" id="GO:0005737">
    <property type="term" value="C:cytoplasm"/>
    <property type="evidence" value="ECO:0007669"/>
    <property type="project" value="UniProtKB-SubCell"/>
</dbReference>
<accession>A0A1S4EG13</accession>
<dbReference type="Proteomes" id="UP000079169">
    <property type="component" value="Unplaced"/>
</dbReference>
<evidence type="ECO:0000256" key="2">
    <source>
        <dbReference type="ARBA" id="ARBA00005369"/>
    </source>
</evidence>
<dbReference type="PaxDb" id="121845-A0A1S4EG13"/>
<dbReference type="PANTHER" id="PTHR11579:SF0">
    <property type="entry name" value="PROTEIN-L-ISOASPARTATE(D-ASPARTATE) O-METHYLTRANSFERASE"/>
    <property type="match status" value="1"/>
</dbReference>
<comment type="subcellular location">
    <subcellularLocation>
        <location evidence="1">Cytoplasm</location>
    </subcellularLocation>
</comment>
<gene>
    <name evidence="9" type="primary">LOC103512819</name>
</gene>